<evidence type="ECO:0000256" key="1">
    <source>
        <dbReference type="SAM" id="Phobius"/>
    </source>
</evidence>
<sequence>MKDLNEYIEDIPRLIASDLQGEITPEEKVRLEGWIRENEKNREVYERLRAGRERSRRREAVRELNKRAAWERVNKATGGRRLFPLVKVMKYAAGIVLPLLCVGVAFHFLGKKEKTIVAKVENVVEIKPGEMKAELELAGGERLLLGVNLQDSLTNENGVDILKDGQGISYQGESVGKEELAYNTLKVPRGGEFKVKLQDGTVVYVNSASRLRYPVKFMGEERRVYLSGEAYFEVEKNEGMPFVVEMEEGEIKVLGTQFNARSYKEEKQQLTTLVSGKVLLTSKQGKSVELTPGDQGVIGEKGISKGKVDVYPYTAWKDGNFVFRKQRLEDIMNIVERWYDVKVVFVDDWCREVSFSGNVRRYDGFNKLVEMLEVTGSVKFNIKDNVIYITKK</sequence>
<dbReference type="PANTHER" id="PTHR30273:SF2">
    <property type="entry name" value="PROTEIN FECR"/>
    <property type="match status" value="1"/>
</dbReference>
<feature type="transmembrane region" description="Helical" evidence="1">
    <location>
        <begin position="91"/>
        <end position="109"/>
    </location>
</feature>
<feature type="domain" description="FecR protein" evidence="2">
    <location>
        <begin position="184"/>
        <end position="278"/>
    </location>
</feature>
<evidence type="ECO:0000259" key="3">
    <source>
        <dbReference type="Pfam" id="PF16344"/>
    </source>
</evidence>
<organism evidence="4 5">
    <name type="scientific">Butyricimonas hominis</name>
    <dbReference type="NCBI Taxonomy" id="2763032"/>
    <lineage>
        <taxon>Bacteria</taxon>
        <taxon>Pseudomonadati</taxon>
        <taxon>Bacteroidota</taxon>
        <taxon>Bacteroidia</taxon>
        <taxon>Bacteroidales</taxon>
        <taxon>Odoribacteraceae</taxon>
        <taxon>Butyricimonas</taxon>
    </lineage>
</organism>
<dbReference type="EMBL" id="JACOOH010000004">
    <property type="protein sequence ID" value="MBC5621504.1"/>
    <property type="molecule type" value="Genomic_DNA"/>
</dbReference>
<gene>
    <name evidence="4" type="ORF">H8S64_10380</name>
</gene>
<evidence type="ECO:0000313" key="5">
    <source>
        <dbReference type="Proteomes" id="UP000646484"/>
    </source>
</evidence>
<dbReference type="Pfam" id="PF04773">
    <property type="entry name" value="FecR"/>
    <property type="match status" value="1"/>
</dbReference>
<keyword evidence="1" id="KW-0472">Membrane</keyword>
<dbReference type="InterPro" id="IPR012373">
    <property type="entry name" value="Ferrdict_sens_TM"/>
</dbReference>
<dbReference type="Gene3D" id="2.60.120.1440">
    <property type="match status" value="1"/>
</dbReference>
<keyword evidence="1" id="KW-1133">Transmembrane helix</keyword>
<proteinExistence type="predicted"/>
<evidence type="ECO:0000259" key="2">
    <source>
        <dbReference type="Pfam" id="PF04773"/>
    </source>
</evidence>
<keyword evidence="5" id="KW-1185">Reference proteome</keyword>
<accession>A0ABR7D0P4</accession>
<dbReference type="InterPro" id="IPR032508">
    <property type="entry name" value="FecR_C"/>
</dbReference>
<dbReference type="RefSeq" id="WP_186976003.1">
    <property type="nucleotide sequence ID" value="NZ_JACOOH010000004.1"/>
</dbReference>
<dbReference type="PANTHER" id="PTHR30273">
    <property type="entry name" value="PERIPLASMIC SIGNAL SENSOR AND SIGMA FACTOR ACTIVATOR FECR-RELATED"/>
    <property type="match status" value="1"/>
</dbReference>
<evidence type="ECO:0000313" key="4">
    <source>
        <dbReference type="EMBL" id="MBC5621504.1"/>
    </source>
</evidence>
<protein>
    <submittedName>
        <fullName evidence="4">DUF4974 domain-containing protein</fullName>
    </submittedName>
</protein>
<dbReference type="Proteomes" id="UP000646484">
    <property type="component" value="Unassembled WGS sequence"/>
</dbReference>
<feature type="domain" description="Protein FecR C-terminal" evidence="3">
    <location>
        <begin position="321"/>
        <end position="389"/>
    </location>
</feature>
<dbReference type="Gene3D" id="3.55.50.30">
    <property type="match status" value="1"/>
</dbReference>
<dbReference type="InterPro" id="IPR006860">
    <property type="entry name" value="FecR"/>
</dbReference>
<dbReference type="Pfam" id="PF16344">
    <property type="entry name" value="FecR_C"/>
    <property type="match status" value="1"/>
</dbReference>
<name>A0ABR7D0P4_9BACT</name>
<comment type="caution">
    <text evidence="4">The sequence shown here is derived from an EMBL/GenBank/DDBJ whole genome shotgun (WGS) entry which is preliminary data.</text>
</comment>
<keyword evidence="1" id="KW-0812">Transmembrane</keyword>
<reference evidence="4 5" key="1">
    <citation type="submission" date="2020-08" db="EMBL/GenBank/DDBJ databases">
        <title>Genome public.</title>
        <authorList>
            <person name="Liu C."/>
            <person name="Sun Q."/>
        </authorList>
    </citation>
    <scope>NUCLEOTIDE SEQUENCE [LARGE SCALE GENOMIC DNA]</scope>
    <source>
        <strain evidence="4 5">NSJ-56</strain>
    </source>
</reference>